<name>A0A126X287_9VIRI</name>
<accession>A0A126X287</accession>
<keyword evidence="12" id="KW-0675">Receptor</keyword>
<dbReference type="PANTHER" id="PTHR46175">
    <property type="entry name" value="BACTERIOOPSIN TRANSCRIPTIONAL ACTIVATOR"/>
    <property type="match status" value="1"/>
</dbReference>
<dbReference type="Pfam" id="PF13426">
    <property type="entry name" value="PAS_9"/>
    <property type="match status" value="1"/>
</dbReference>
<evidence type="ECO:0000256" key="8">
    <source>
        <dbReference type="ARBA" id="ARBA00022643"/>
    </source>
</evidence>
<evidence type="ECO:0000256" key="10">
    <source>
        <dbReference type="ARBA" id="ARBA00022786"/>
    </source>
</evidence>
<evidence type="ECO:0000256" key="3">
    <source>
        <dbReference type="ARBA" id="ARBA00007833"/>
    </source>
</evidence>
<feature type="domain" description="PAS" evidence="15">
    <location>
        <begin position="48"/>
        <end position="130"/>
    </location>
</feature>
<evidence type="ECO:0000256" key="11">
    <source>
        <dbReference type="ARBA" id="ARBA00023108"/>
    </source>
</evidence>
<evidence type="ECO:0000256" key="1">
    <source>
        <dbReference type="ARBA" id="ARBA00004123"/>
    </source>
</evidence>
<evidence type="ECO:0000259" key="15">
    <source>
        <dbReference type="PROSITE" id="PS50112"/>
    </source>
</evidence>
<keyword evidence="10" id="KW-0833">Ubl conjugation pathway</keyword>
<evidence type="ECO:0000313" key="16">
    <source>
        <dbReference type="EMBL" id="AML78490.1"/>
    </source>
</evidence>
<evidence type="ECO:0000256" key="6">
    <source>
        <dbReference type="ARBA" id="ARBA00022606"/>
    </source>
</evidence>
<dbReference type="Pfam" id="PF07646">
    <property type="entry name" value="Kelch_2"/>
    <property type="match status" value="1"/>
</dbReference>
<comment type="pathway">
    <text evidence="2">Protein modification; protein ubiquitination.</text>
</comment>
<keyword evidence="7" id="KW-0285">Flavoprotein</keyword>
<dbReference type="InterPro" id="IPR036047">
    <property type="entry name" value="F-box-like_dom_sf"/>
</dbReference>
<dbReference type="Gene3D" id="1.20.1280.50">
    <property type="match status" value="1"/>
</dbReference>
<dbReference type="EMBL" id="KU700784">
    <property type="protein sequence ID" value="AML78490.1"/>
    <property type="molecule type" value="mRNA"/>
</dbReference>
<dbReference type="Gene3D" id="3.30.450.20">
    <property type="entry name" value="PAS domain"/>
    <property type="match status" value="1"/>
</dbReference>
<proteinExistence type="evidence at transcript level"/>
<dbReference type="CDD" id="cd00130">
    <property type="entry name" value="PAS"/>
    <property type="match status" value="1"/>
</dbReference>
<dbReference type="GO" id="GO:0005634">
    <property type="term" value="C:nucleus"/>
    <property type="evidence" value="ECO:0007669"/>
    <property type="project" value="UniProtKB-SubCell"/>
</dbReference>
<keyword evidence="6" id="KW-0716">Sensory transduction</keyword>
<dbReference type="InterPro" id="IPR011498">
    <property type="entry name" value="Kelch_2"/>
</dbReference>
<dbReference type="PANTHER" id="PTHR46175:SF5">
    <property type="entry name" value="ADAGIO PROTEIN 1"/>
    <property type="match status" value="1"/>
</dbReference>
<keyword evidence="8" id="KW-0288">FMN</keyword>
<keyword evidence="11" id="KW-0090">Biological rhythms</keyword>
<dbReference type="InterPro" id="IPR035965">
    <property type="entry name" value="PAS-like_dom_sf"/>
</dbReference>
<evidence type="ECO:0000256" key="14">
    <source>
        <dbReference type="SAM" id="MobiDB-lite"/>
    </source>
</evidence>
<evidence type="ECO:0000256" key="13">
    <source>
        <dbReference type="ARBA" id="ARBA00023242"/>
    </source>
</evidence>
<dbReference type="InterPro" id="IPR015915">
    <property type="entry name" value="Kelch-typ_b-propeller"/>
</dbReference>
<dbReference type="GO" id="GO:0009881">
    <property type="term" value="F:photoreceptor activity"/>
    <property type="evidence" value="ECO:0007669"/>
    <property type="project" value="UniProtKB-KW"/>
</dbReference>
<dbReference type="PROSITE" id="PS50112">
    <property type="entry name" value="PAS"/>
    <property type="match status" value="1"/>
</dbReference>
<keyword evidence="13" id="KW-0539">Nucleus</keyword>
<dbReference type="Pfam" id="PF24681">
    <property type="entry name" value="Kelch_KLHDC2_KLHL20_DRC7"/>
    <property type="match status" value="1"/>
</dbReference>
<evidence type="ECO:0000256" key="4">
    <source>
        <dbReference type="ARBA" id="ARBA00022441"/>
    </source>
</evidence>
<dbReference type="Pfam" id="PF12937">
    <property type="entry name" value="F-box-like"/>
    <property type="match status" value="1"/>
</dbReference>
<dbReference type="SUPFAM" id="SSF55785">
    <property type="entry name" value="PYP-like sensor domain (PAS domain)"/>
    <property type="match status" value="1"/>
</dbReference>
<keyword evidence="4" id="KW-0880">Kelch repeat</keyword>
<evidence type="ECO:0000256" key="12">
    <source>
        <dbReference type="ARBA" id="ARBA00023170"/>
    </source>
</evidence>
<comment type="similarity">
    <text evidence="3">Belongs to the ADAGIO family.</text>
</comment>
<evidence type="ECO:0000256" key="9">
    <source>
        <dbReference type="ARBA" id="ARBA00022737"/>
    </source>
</evidence>
<dbReference type="NCBIfam" id="TIGR00229">
    <property type="entry name" value="sensory_box"/>
    <property type="match status" value="1"/>
</dbReference>
<keyword evidence="5" id="KW-0157">Chromophore</keyword>
<sequence length="662" mass="72386">MEWYSDSDDSGSFEGLDLAGDVEVNQESTQEEGSSALPAFFSQEDERSRERMEKMMSESPCGLIVCDAVDPDQPIIYVNRIFEVVTGYTAEEILGRNCRFLQFRGAFASRRHPLVNPSVVAQMGQAVQEGKDFQGEVLNFRKDGTPLLNNLCIMPIHGDGNAVTHLIGIQSFKEAGLELGPLPSPPWKEPVRWRQRPLHDSDHLSHLQQPGSSGQSFRGEPSIMLLSDEVLAQRIFCCVGPRDLASLSMVCRRFHGLSENEDLWRAVCKNEWGPETASVLDQVATRQQLRWGRIAREITTLEAAAWRKFTVKGAVEPSRCNFSACAAGNKLVLFGGEGANMQPMNDTFVLDLGAEHPEWRHVQVNSAPPGRWGHTLSCLNGSCLVVFGGCGSNGLLNDVFVMDLDEDKPTWREVATSDPVGAHRPHPRSWHSSCTLEGSKLIVSGGCSDSGRLLSDTFLLDLMMKPPTWREIPVGWAPPSRLGHSMSVYEGKKILMFGGLATSGPLRLRSSDAFTIDLGAEEPKWKYVTGSTLPGGATPGGTPPPPRLDHVAASLPGGRVIIFGGSIAGLNSASQVFALDPTEEKPTWRRLDLPGQHPKFAWGHSTCVMGGTRAVVLGGQTGEEWILNELHELSLLSEDASVHDEAVGQEPYHDPKGKRVID</sequence>
<evidence type="ECO:0000256" key="5">
    <source>
        <dbReference type="ARBA" id="ARBA00022543"/>
    </source>
</evidence>
<dbReference type="AlphaFoldDB" id="A0A126X287"/>
<protein>
    <submittedName>
        <fullName evidence="16">Putative LOV domain-containing protein</fullName>
    </submittedName>
</protein>
<dbReference type="SUPFAM" id="SSF117281">
    <property type="entry name" value="Kelch motif"/>
    <property type="match status" value="2"/>
</dbReference>
<reference evidence="16" key="1">
    <citation type="journal article" date="2016" name="Proc. Natl. Acad. Sci. U.S.A.">
        <title>Functional and topological diversity of LOV domain photoreceptors.</title>
        <authorList>
            <person name="Glantz S.T."/>
            <person name="Carpenter E.J."/>
            <person name="Melkonian M."/>
            <person name="Gardner K.H."/>
            <person name="Boyden E.S."/>
            <person name="Wong G.K."/>
            <person name="Chow B.Y."/>
        </authorList>
    </citation>
    <scope>NUCLEOTIDE SEQUENCE</scope>
    <source>
        <strain evidence="16">RPRU_2042875</strain>
    </source>
</reference>
<dbReference type="GO" id="GO:0019005">
    <property type="term" value="C:SCF ubiquitin ligase complex"/>
    <property type="evidence" value="ECO:0007669"/>
    <property type="project" value="TreeGrafter"/>
</dbReference>
<feature type="compositionally biased region" description="Acidic residues" evidence="14">
    <location>
        <begin position="1"/>
        <end position="11"/>
    </location>
</feature>
<organism evidence="16">
    <name type="scientific">Staurodesmus omearae</name>
    <dbReference type="NCBI Taxonomy" id="292379"/>
    <lineage>
        <taxon>Eukaryota</taxon>
        <taxon>Viridiplantae</taxon>
        <taxon>Streptophyta</taxon>
        <taxon>Zygnematophyceae</taxon>
        <taxon>Zygnematophycidae</taxon>
        <taxon>Desmidiales</taxon>
        <taxon>Desmidiaceae</taxon>
        <taxon>Staurodesmus</taxon>
    </lineage>
</organism>
<evidence type="ECO:0000256" key="7">
    <source>
        <dbReference type="ARBA" id="ARBA00022630"/>
    </source>
</evidence>
<dbReference type="GO" id="GO:0005829">
    <property type="term" value="C:cytosol"/>
    <property type="evidence" value="ECO:0007669"/>
    <property type="project" value="TreeGrafter"/>
</dbReference>
<dbReference type="GO" id="GO:0009637">
    <property type="term" value="P:response to blue light"/>
    <property type="evidence" value="ECO:0007669"/>
    <property type="project" value="TreeGrafter"/>
</dbReference>
<dbReference type="InterPro" id="IPR000014">
    <property type="entry name" value="PAS"/>
</dbReference>
<feature type="region of interest" description="Disordered" evidence="14">
    <location>
        <begin position="1"/>
        <end position="49"/>
    </location>
</feature>
<keyword evidence="9" id="KW-0677">Repeat</keyword>
<dbReference type="SUPFAM" id="SSF81383">
    <property type="entry name" value="F-box domain"/>
    <property type="match status" value="1"/>
</dbReference>
<evidence type="ECO:0000256" key="2">
    <source>
        <dbReference type="ARBA" id="ARBA00004906"/>
    </source>
</evidence>
<comment type="subcellular location">
    <subcellularLocation>
        <location evidence="1">Nucleus</location>
    </subcellularLocation>
</comment>
<dbReference type="Gene3D" id="2.120.10.80">
    <property type="entry name" value="Kelch-type beta propeller"/>
    <property type="match status" value="2"/>
</dbReference>
<dbReference type="InterPro" id="IPR001810">
    <property type="entry name" value="F-box_dom"/>
</dbReference>
<keyword evidence="5" id="KW-0600">Photoreceptor protein</keyword>
<dbReference type="GO" id="GO:0007623">
    <property type="term" value="P:circadian rhythm"/>
    <property type="evidence" value="ECO:0007669"/>
    <property type="project" value="TreeGrafter"/>
</dbReference>